<keyword evidence="2" id="KW-1185">Reference proteome</keyword>
<gene>
    <name evidence="1" type="ORF">JCM19239_3524</name>
</gene>
<dbReference type="EMBL" id="BBMS01000148">
    <property type="protein sequence ID" value="GAL31311.1"/>
    <property type="molecule type" value="Genomic_DNA"/>
</dbReference>
<evidence type="ECO:0000313" key="2">
    <source>
        <dbReference type="Proteomes" id="UP000029223"/>
    </source>
</evidence>
<reference evidence="2" key="1">
    <citation type="submission" date="2014-09" db="EMBL/GenBank/DDBJ databases">
        <title>Vibrio variabilis JCM 19239. (C206) whole genome shotgun sequence.</title>
        <authorList>
            <person name="Sawabe T."/>
            <person name="Meirelles P."/>
            <person name="Nakanishi M."/>
            <person name="Sayaka M."/>
            <person name="Hattori M."/>
            <person name="Ohkuma M."/>
        </authorList>
    </citation>
    <scope>NUCLEOTIDE SEQUENCE [LARGE SCALE GENOMIC DNA]</scope>
    <source>
        <strain evidence="2">JCM 19239</strain>
    </source>
</reference>
<organism evidence="1 2">
    <name type="scientific">Vibrio variabilis</name>
    <dbReference type="NCBI Taxonomy" id="990271"/>
    <lineage>
        <taxon>Bacteria</taxon>
        <taxon>Pseudomonadati</taxon>
        <taxon>Pseudomonadota</taxon>
        <taxon>Gammaproteobacteria</taxon>
        <taxon>Vibrionales</taxon>
        <taxon>Vibrionaceae</taxon>
        <taxon>Vibrio</taxon>
    </lineage>
</organism>
<comment type="caution">
    <text evidence="1">The sequence shown here is derived from an EMBL/GenBank/DDBJ whole genome shotgun (WGS) entry which is preliminary data.</text>
</comment>
<sequence>MSEALRLQQELEKAVWPSQALAIGGNNVSSETVVKWAIKPEKL</sequence>
<name>A0ABQ0JRB8_9VIBR</name>
<dbReference type="Proteomes" id="UP000029223">
    <property type="component" value="Unassembled WGS sequence"/>
</dbReference>
<protein>
    <submittedName>
        <fullName evidence="1">Uncharacterized protein</fullName>
    </submittedName>
</protein>
<proteinExistence type="predicted"/>
<evidence type="ECO:0000313" key="1">
    <source>
        <dbReference type="EMBL" id="GAL31311.1"/>
    </source>
</evidence>
<accession>A0ABQ0JRB8</accession>